<sequence>MADNMEEEQQQMAKVSDTSPSPPPPSSMLLVRLMSKRRTWVCLFVAVYTILLSSTWNLLKSILSWYESTSSTASSSSGWPALYASVLLGALLGLLSMAAALAVVVPATLVTWITVLVLLTFCGKPRKALLVEGKKLTAEITGSVGKILIKEGNVVAAVCVVLGYFALVRKNREEGG</sequence>
<dbReference type="EMBL" id="GHES01006338">
    <property type="protein sequence ID" value="MPA36897.1"/>
    <property type="molecule type" value="Transcribed_RNA"/>
</dbReference>
<dbReference type="PANTHER" id="PTHR34656:SF1">
    <property type="entry name" value="PYRROLINE-5-CARBOXYLATE REDUCTASE"/>
    <property type="match status" value="1"/>
</dbReference>
<proteinExistence type="predicted"/>
<protein>
    <recommendedName>
        <fullName evidence="4">Pyrroline-5-carboxylate reductase</fullName>
    </recommendedName>
</protein>
<feature type="region of interest" description="Disordered" evidence="1">
    <location>
        <begin position="1"/>
        <end position="24"/>
    </location>
</feature>
<feature type="transmembrane region" description="Helical" evidence="2">
    <location>
        <begin position="86"/>
        <end position="119"/>
    </location>
</feature>
<organism evidence="3">
    <name type="scientific">Davidia involucrata</name>
    <name type="common">Dove tree</name>
    <dbReference type="NCBI Taxonomy" id="16924"/>
    <lineage>
        <taxon>Eukaryota</taxon>
        <taxon>Viridiplantae</taxon>
        <taxon>Streptophyta</taxon>
        <taxon>Embryophyta</taxon>
        <taxon>Tracheophyta</taxon>
        <taxon>Spermatophyta</taxon>
        <taxon>Magnoliopsida</taxon>
        <taxon>eudicotyledons</taxon>
        <taxon>Gunneridae</taxon>
        <taxon>Pentapetalae</taxon>
        <taxon>asterids</taxon>
        <taxon>Cornales</taxon>
        <taxon>Nyssaceae</taxon>
        <taxon>Davidia</taxon>
    </lineage>
</organism>
<evidence type="ECO:0008006" key="4">
    <source>
        <dbReference type="Google" id="ProtNLM"/>
    </source>
</evidence>
<name>A0A5B6YYE8_DAVIN</name>
<reference evidence="3" key="1">
    <citation type="submission" date="2019-08" db="EMBL/GenBank/DDBJ databases">
        <title>Reference gene set and small RNA set construction with multiple tissues from Davidia involucrata Baill.</title>
        <authorList>
            <person name="Yang H."/>
            <person name="Zhou C."/>
            <person name="Li G."/>
            <person name="Wang J."/>
            <person name="Gao P."/>
            <person name="Wang M."/>
            <person name="Wang R."/>
            <person name="Zhao Y."/>
        </authorList>
    </citation>
    <scope>NUCLEOTIDE SEQUENCE</scope>
    <source>
        <tissue evidence="3">Mixed with DoveR01_LX</tissue>
    </source>
</reference>
<evidence type="ECO:0000256" key="1">
    <source>
        <dbReference type="SAM" id="MobiDB-lite"/>
    </source>
</evidence>
<evidence type="ECO:0000256" key="2">
    <source>
        <dbReference type="SAM" id="Phobius"/>
    </source>
</evidence>
<dbReference type="AlphaFoldDB" id="A0A5B6YYE8"/>
<evidence type="ECO:0000313" key="3">
    <source>
        <dbReference type="EMBL" id="MPA36897.1"/>
    </source>
</evidence>
<gene>
    <name evidence="3" type="ORF">Din_006338</name>
</gene>
<keyword evidence="2" id="KW-0472">Membrane</keyword>
<keyword evidence="2" id="KW-0812">Transmembrane</keyword>
<feature type="transmembrane region" description="Helical" evidence="2">
    <location>
        <begin position="40"/>
        <end position="66"/>
    </location>
</feature>
<keyword evidence="2" id="KW-1133">Transmembrane helix</keyword>
<dbReference type="PANTHER" id="PTHR34656">
    <property type="entry name" value="PYRROLINE-5-CARBOXYLATE REDUCTASE"/>
    <property type="match status" value="1"/>
</dbReference>
<accession>A0A5B6YYE8</accession>